<dbReference type="Proteomes" id="UP000237310">
    <property type="component" value="Unassembled WGS sequence"/>
</dbReference>
<dbReference type="PANTHER" id="PTHR46797:SF23">
    <property type="entry name" value="HTH-TYPE TRANSCRIPTIONAL REGULATOR SUTR"/>
    <property type="match status" value="1"/>
</dbReference>
<keyword evidence="6" id="KW-1185">Reference proteome</keyword>
<accession>A0A2S5A809</accession>
<evidence type="ECO:0000256" key="3">
    <source>
        <dbReference type="ARBA" id="ARBA00023163"/>
    </source>
</evidence>
<dbReference type="AlphaFoldDB" id="A0A2S5A809"/>
<evidence type="ECO:0000256" key="2">
    <source>
        <dbReference type="ARBA" id="ARBA00023125"/>
    </source>
</evidence>
<dbReference type="GO" id="GO:0005829">
    <property type="term" value="C:cytosol"/>
    <property type="evidence" value="ECO:0007669"/>
    <property type="project" value="TreeGrafter"/>
</dbReference>
<keyword evidence="3" id="KW-0804">Transcription</keyword>
<dbReference type="GO" id="GO:0003677">
    <property type="term" value="F:DNA binding"/>
    <property type="evidence" value="ECO:0007669"/>
    <property type="project" value="UniProtKB-KW"/>
</dbReference>
<dbReference type="Pfam" id="PF01381">
    <property type="entry name" value="HTH_3"/>
    <property type="match status" value="1"/>
</dbReference>
<evidence type="ECO:0000313" key="6">
    <source>
        <dbReference type="Proteomes" id="UP000237310"/>
    </source>
</evidence>
<dbReference type="PROSITE" id="PS50943">
    <property type="entry name" value="HTH_CROC1"/>
    <property type="match status" value="1"/>
</dbReference>
<dbReference type="Gene3D" id="1.10.260.40">
    <property type="entry name" value="lambda repressor-like DNA-binding domains"/>
    <property type="match status" value="1"/>
</dbReference>
<dbReference type="RefSeq" id="WP_103806315.1">
    <property type="nucleotide sequence ID" value="NZ_PQVG01000006.1"/>
</dbReference>
<dbReference type="SUPFAM" id="SSF47413">
    <property type="entry name" value="lambda repressor-like DNA-binding domains"/>
    <property type="match status" value="1"/>
</dbReference>
<evidence type="ECO:0000313" key="5">
    <source>
        <dbReference type="EMBL" id="POY38741.1"/>
    </source>
</evidence>
<protein>
    <submittedName>
        <fullName evidence="5">XRE family transcriptional regulator</fullName>
    </submittedName>
</protein>
<evidence type="ECO:0000259" key="4">
    <source>
        <dbReference type="PROSITE" id="PS50943"/>
    </source>
</evidence>
<dbReference type="PANTHER" id="PTHR46797">
    <property type="entry name" value="HTH-TYPE TRANSCRIPTIONAL REGULATOR"/>
    <property type="match status" value="1"/>
</dbReference>
<dbReference type="InterPro" id="IPR001387">
    <property type="entry name" value="Cro/C1-type_HTH"/>
</dbReference>
<organism evidence="5 6">
    <name type="scientific">Flavobacterium alvei</name>
    <dbReference type="NCBI Taxonomy" id="2080416"/>
    <lineage>
        <taxon>Bacteria</taxon>
        <taxon>Pseudomonadati</taxon>
        <taxon>Bacteroidota</taxon>
        <taxon>Flavobacteriia</taxon>
        <taxon>Flavobacteriales</taxon>
        <taxon>Flavobacteriaceae</taxon>
        <taxon>Flavobacterium</taxon>
    </lineage>
</organism>
<dbReference type="SMART" id="SM00530">
    <property type="entry name" value="HTH_XRE"/>
    <property type="match status" value="1"/>
</dbReference>
<feature type="domain" description="HTH cro/C1-type" evidence="4">
    <location>
        <begin position="14"/>
        <end position="68"/>
    </location>
</feature>
<dbReference type="GO" id="GO:0003700">
    <property type="term" value="F:DNA-binding transcription factor activity"/>
    <property type="evidence" value="ECO:0007669"/>
    <property type="project" value="TreeGrafter"/>
</dbReference>
<reference evidence="5 6" key="1">
    <citation type="submission" date="2018-01" db="EMBL/GenBank/DDBJ databases">
        <authorList>
            <person name="Gaut B.S."/>
            <person name="Morton B.R."/>
            <person name="Clegg M.T."/>
            <person name="Duvall M.R."/>
        </authorList>
    </citation>
    <scope>NUCLEOTIDE SEQUENCE [LARGE SCALE GENOMIC DNA]</scope>
    <source>
        <strain evidence="5 6">HR-AY</strain>
    </source>
</reference>
<gene>
    <name evidence="5" type="ORF">C3L50_11420</name>
</gene>
<sequence length="89" mass="10478">MINKFLLNEFGGRIKQLRLQKNISQEKLSFLTGFHRTYIGMIERGERNISLSNMAVFAKVFEINISELLDLKTINPNHNYKNYEIKSEK</sequence>
<dbReference type="EMBL" id="PQVG01000006">
    <property type="protein sequence ID" value="POY38741.1"/>
    <property type="molecule type" value="Genomic_DNA"/>
</dbReference>
<evidence type="ECO:0000256" key="1">
    <source>
        <dbReference type="ARBA" id="ARBA00023015"/>
    </source>
</evidence>
<dbReference type="InterPro" id="IPR010982">
    <property type="entry name" value="Lambda_DNA-bd_dom_sf"/>
</dbReference>
<proteinExistence type="predicted"/>
<dbReference type="InterPro" id="IPR050807">
    <property type="entry name" value="TransReg_Diox_bact_type"/>
</dbReference>
<dbReference type="CDD" id="cd00093">
    <property type="entry name" value="HTH_XRE"/>
    <property type="match status" value="1"/>
</dbReference>
<keyword evidence="1" id="KW-0805">Transcription regulation</keyword>
<keyword evidence="2" id="KW-0238">DNA-binding</keyword>
<dbReference type="OrthoDB" id="2902336at2"/>
<comment type="caution">
    <text evidence="5">The sequence shown here is derived from an EMBL/GenBank/DDBJ whole genome shotgun (WGS) entry which is preliminary data.</text>
</comment>
<name>A0A2S5A809_9FLAO</name>